<dbReference type="InterPro" id="IPR025466">
    <property type="entry name" value="DUF4317"/>
</dbReference>
<sequence>MDKKDIAGIRRQLKVDNDLLKIQNIFNVYIMKETTEIYHHQSQPFELLEREQQELFMNNFKKLLTGKLDEKLFELKFQREAENHTQLILHKGLLTNNVQDWMQEMLYMTEKMIAERPYEHDVVITFVRAEYLKPTRRGSSESEESDRDTVYSHPFILCSVNKTQDPKKEYQFDYVQKEFKYNIEVDPVVDLNTPMGGFLFPTFTNHSADVNHILYASGKAHEPDLHFVEEVLNGEEPMTAMEDKAVFEEVIRDVVGDQMNPSTLGNVYREVNQVVEDHEEGEEPPKLDYRDVERVLTMSGVEQEKIDTEKIKESFKRYTENDNYELKASSIVPKYKSKSIKINTKLANISISPQDLEHVKQVNFDGRRYLMIELEEDAEIEGFKMLPEAFGGATKAEEKEEEEDR</sequence>
<protein>
    <recommendedName>
        <fullName evidence="3">DUF4317 family protein</fullName>
    </recommendedName>
</protein>
<dbReference type="Proteomes" id="UP000030153">
    <property type="component" value="Unassembled WGS sequence"/>
</dbReference>
<dbReference type="AlphaFoldDB" id="A0A0A2UT07"/>
<dbReference type="Pfam" id="PF14199">
    <property type="entry name" value="DUF4317"/>
    <property type="match status" value="1"/>
</dbReference>
<dbReference type="EMBL" id="AVBG01000008">
    <property type="protein sequence ID" value="KGP91074.1"/>
    <property type="molecule type" value="Genomic_DNA"/>
</dbReference>
<proteinExistence type="predicted"/>
<evidence type="ECO:0000313" key="1">
    <source>
        <dbReference type="EMBL" id="KGP91074.1"/>
    </source>
</evidence>
<dbReference type="RefSeq" id="WP_036784136.1">
    <property type="nucleotide sequence ID" value="NZ_AVBG01000008.1"/>
</dbReference>
<reference evidence="1 2" key="1">
    <citation type="submission" date="2013-08" db="EMBL/GenBank/DDBJ databases">
        <title>Genome of Pontibacillus chungwhensis.</title>
        <authorList>
            <person name="Wang Q."/>
            <person name="Wang G."/>
        </authorList>
    </citation>
    <scope>NUCLEOTIDE SEQUENCE [LARGE SCALE GENOMIC DNA]</scope>
    <source>
        <strain evidence="1 2">BH030062</strain>
    </source>
</reference>
<dbReference type="OrthoDB" id="1642058at2"/>
<dbReference type="STRING" id="1385513.N780_17615"/>
<dbReference type="eggNOG" id="ENOG502Z7TS">
    <property type="taxonomic scope" value="Bacteria"/>
</dbReference>
<organism evidence="1 2">
    <name type="scientific">Pontibacillus chungwhensis BH030062</name>
    <dbReference type="NCBI Taxonomy" id="1385513"/>
    <lineage>
        <taxon>Bacteria</taxon>
        <taxon>Bacillati</taxon>
        <taxon>Bacillota</taxon>
        <taxon>Bacilli</taxon>
        <taxon>Bacillales</taxon>
        <taxon>Bacillaceae</taxon>
        <taxon>Pontibacillus</taxon>
    </lineage>
</organism>
<gene>
    <name evidence="1" type="ORF">N780_17615</name>
</gene>
<accession>A0A0A2UT07</accession>
<evidence type="ECO:0000313" key="2">
    <source>
        <dbReference type="Proteomes" id="UP000030153"/>
    </source>
</evidence>
<evidence type="ECO:0008006" key="3">
    <source>
        <dbReference type="Google" id="ProtNLM"/>
    </source>
</evidence>
<name>A0A0A2UT07_9BACI</name>
<comment type="caution">
    <text evidence="1">The sequence shown here is derived from an EMBL/GenBank/DDBJ whole genome shotgun (WGS) entry which is preliminary data.</text>
</comment>
<keyword evidence="2" id="KW-1185">Reference proteome</keyword>